<organism evidence="2 3">
    <name type="scientific">Stereocaulon virgatum</name>
    <dbReference type="NCBI Taxonomy" id="373712"/>
    <lineage>
        <taxon>Eukaryota</taxon>
        <taxon>Fungi</taxon>
        <taxon>Dikarya</taxon>
        <taxon>Ascomycota</taxon>
        <taxon>Pezizomycotina</taxon>
        <taxon>Lecanoromycetes</taxon>
        <taxon>OSLEUM clade</taxon>
        <taxon>Lecanoromycetidae</taxon>
        <taxon>Lecanorales</taxon>
        <taxon>Lecanorineae</taxon>
        <taxon>Stereocaulaceae</taxon>
        <taxon>Stereocaulon</taxon>
    </lineage>
</organism>
<feature type="compositionally biased region" description="Basic and acidic residues" evidence="1">
    <location>
        <begin position="162"/>
        <end position="174"/>
    </location>
</feature>
<protein>
    <submittedName>
        <fullName evidence="2">Uncharacterized protein</fullName>
    </submittedName>
</protein>
<proteinExistence type="predicted"/>
<feature type="region of interest" description="Disordered" evidence="1">
    <location>
        <begin position="1"/>
        <end position="23"/>
    </location>
</feature>
<evidence type="ECO:0000256" key="1">
    <source>
        <dbReference type="SAM" id="MobiDB-lite"/>
    </source>
</evidence>
<accession>A0ABR3ZWN0</accession>
<sequence length="281" mass="32175">MSRNHRSGTGHGRHESLHDESDDETEIRLTPIWLTTQEERDFLIDEINRELRNYEGNYHLDQSFFYHLDARGYPSQGGRGRRVAHGGADRPTPNEMRDLLPRVVARQDLSTYHAVTMFWSFCVVIPVEHPFFSRFGLDEINREPPPPIRISGALVHNIGSGRSDHRHGDHVEHTRSRRSGRRDISADSNGTTASEGIAGRPHGTSRRHDSPADSENSLYRWARGETSDSSHRSGRNHHDRDPRYQSSRYGERYESDSSSDSDSGSDASTLSSPYFRSRYRY</sequence>
<dbReference type="Proteomes" id="UP001590950">
    <property type="component" value="Unassembled WGS sequence"/>
</dbReference>
<feature type="region of interest" description="Disordered" evidence="1">
    <location>
        <begin position="158"/>
        <end position="281"/>
    </location>
</feature>
<evidence type="ECO:0000313" key="3">
    <source>
        <dbReference type="Proteomes" id="UP001590950"/>
    </source>
</evidence>
<name>A0ABR3ZWN0_9LECA</name>
<evidence type="ECO:0000313" key="2">
    <source>
        <dbReference type="EMBL" id="KAL2038052.1"/>
    </source>
</evidence>
<gene>
    <name evidence="2" type="ORF">N7G274_009272</name>
</gene>
<keyword evidence="3" id="KW-1185">Reference proteome</keyword>
<feature type="compositionally biased region" description="Basic and acidic residues" evidence="1">
    <location>
        <begin position="222"/>
        <end position="255"/>
    </location>
</feature>
<comment type="caution">
    <text evidence="2">The sequence shown here is derived from an EMBL/GenBank/DDBJ whole genome shotgun (WGS) entry which is preliminary data.</text>
</comment>
<feature type="compositionally biased region" description="Low complexity" evidence="1">
    <location>
        <begin position="256"/>
        <end position="272"/>
    </location>
</feature>
<reference evidence="2 3" key="1">
    <citation type="submission" date="2024-09" db="EMBL/GenBank/DDBJ databases">
        <title>Rethinking Asexuality: The Enigmatic Case of Functional Sexual Genes in Lepraria (Stereocaulaceae).</title>
        <authorList>
            <person name="Doellman M."/>
            <person name="Sun Y."/>
            <person name="Barcenas-Pena A."/>
            <person name="Lumbsch H.T."/>
            <person name="Grewe F."/>
        </authorList>
    </citation>
    <scope>NUCLEOTIDE SEQUENCE [LARGE SCALE GENOMIC DNA]</scope>
    <source>
        <strain evidence="2 3">Mercado 3170</strain>
    </source>
</reference>
<dbReference type="EMBL" id="JBEFKJ010000035">
    <property type="protein sequence ID" value="KAL2038052.1"/>
    <property type="molecule type" value="Genomic_DNA"/>
</dbReference>